<evidence type="ECO:0000313" key="24">
    <source>
        <dbReference type="Proteomes" id="UP000076770"/>
    </source>
</evidence>
<evidence type="ECO:0000256" key="4">
    <source>
        <dbReference type="ARBA" id="ARBA00022741"/>
    </source>
</evidence>
<evidence type="ECO:0000313" key="9">
    <source>
        <dbReference type="EMBL" id="AKA73146.1"/>
    </source>
</evidence>
<evidence type="ECO:0000313" key="29">
    <source>
        <dbReference type="Proteomes" id="UP000275843"/>
    </source>
</evidence>
<keyword evidence="5 11" id="KW-0418">Kinase</keyword>
<reference evidence="24" key="3">
    <citation type="submission" date="2016-04" db="EMBL/GenBank/DDBJ databases">
        <authorList>
            <person name="Shah S.A."/>
            <person name="Garrett R.A."/>
        </authorList>
    </citation>
    <scope>NUCLEOTIDE SEQUENCE [LARGE SCALE GENOMIC DNA]</scope>
    <source>
        <strain evidence="24">ATCC 35091 / DSM 1616 / JCM 8930 / NBRC 15331 / P1</strain>
    </source>
</reference>
<dbReference type="InterPro" id="IPR013750">
    <property type="entry name" value="GHMP_kinase_C_dom"/>
</dbReference>
<evidence type="ECO:0000313" key="22">
    <source>
        <dbReference type="Proteomes" id="UP000033085"/>
    </source>
</evidence>
<dbReference type="PATRIC" id="fig|2287.6.peg.814"/>
<dbReference type="AlphaFoldDB" id="A0A0E3GW66"/>
<dbReference type="EMBL" id="CP033237">
    <property type="protein sequence ID" value="AZF72888.1"/>
    <property type="molecule type" value="Genomic_DNA"/>
</dbReference>
<reference evidence="19 32" key="6">
    <citation type="journal article" date="2020" name="Nat. Commun.">
        <title>The structures of two archaeal type IV pili illuminate evolutionary relationships.</title>
        <authorList>
            <person name="Wang F."/>
            <person name="Baquero D.P."/>
            <person name="Su Z."/>
            <person name="Beltran L.C."/>
            <person name="Prangishvili D."/>
            <person name="Krupovic M."/>
            <person name="Egelman E.H."/>
        </authorList>
    </citation>
    <scope>NUCLEOTIDE SEQUENCE [LARGE SCALE GENOMIC DNA]</scope>
    <source>
        <strain evidence="19 32">POZ149</strain>
    </source>
</reference>
<dbReference type="Pfam" id="PF00288">
    <property type="entry name" value="GHMP_kinases_N"/>
    <property type="match status" value="1"/>
</dbReference>
<dbReference type="NCBIfam" id="NF040957">
    <property type="entry name" value="Arch_PMK"/>
    <property type="match status" value="1"/>
</dbReference>
<dbReference type="GO" id="GO:0010142">
    <property type="term" value="P:farnesyl diphosphate biosynthetic process, mevalonate pathway"/>
    <property type="evidence" value="ECO:0007669"/>
    <property type="project" value="TreeGrafter"/>
</dbReference>
<evidence type="ECO:0000313" key="14">
    <source>
        <dbReference type="EMBL" id="AZF72888.1"/>
    </source>
</evidence>
<dbReference type="GeneID" id="44128717"/>
<dbReference type="KEGG" id="ssoa:SULA_0773"/>
<dbReference type="EMBL" id="CP050869">
    <property type="protein sequence ID" value="QPG50137.1"/>
    <property type="molecule type" value="Genomic_DNA"/>
</dbReference>
<dbReference type="SMR" id="A0A0E3GW66"/>
<sequence length="323" mass="36208">MIKVSAPGKILWIGSYSVVFGGISHVIAVNKRVSCSLREIKEKDSLIFHTSYGHFKNSGNELINSVLDTFRERLSQLPQGYEIDLYNDKEFIIDGKKTGLGSSSAATVSLTACLYYAIHGKLDLFEIHKLAQIANYKRQKGIGSGFDIASAVFGSIVYKRFTDLDKMDFYFEKLNLGNYDMMLGFTGKSSETVGLVRKFVEKSNLDDFKEIMRLIDEENYMAIKLIKLNKLDEAVEHIKLGRKYLNYIAERIVGVKLVSKMEEELIKIAEEEGALVALSPGAGGGDSIFALGNDLNRVREAWSKRGIFIIDVKEDEGLRLESN</sequence>
<evidence type="ECO:0000313" key="31">
    <source>
        <dbReference type="Proteomes" id="UP000282269"/>
    </source>
</evidence>
<organism evidence="11 23">
    <name type="scientific">Saccharolobus solfataricus</name>
    <name type="common">Sulfolobus solfataricus</name>
    <dbReference type="NCBI Taxonomy" id="2287"/>
    <lineage>
        <taxon>Archaea</taxon>
        <taxon>Thermoproteota</taxon>
        <taxon>Thermoprotei</taxon>
        <taxon>Sulfolobales</taxon>
        <taxon>Sulfolobaceae</taxon>
        <taxon>Saccharolobus</taxon>
    </lineage>
</organism>
<dbReference type="EMBL" id="CP011057">
    <property type="protein sequence ID" value="AKA78536.1"/>
    <property type="molecule type" value="Genomic_DNA"/>
</dbReference>
<evidence type="ECO:0000313" key="27">
    <source>
        <dbReference type="Proteomes" id="UP000273194"/>
    </source>
</evidence>
<dbReference type="EC" id="2.7.4.2" evidence="2"/>
<reference evidence="20" key="2">
    <citation type="submission" date="2016-04" db="EMBL/GenBank/DDBJ databases">
        <authorList>
            <person name="Evans L.H."/>
            <person name="Alamgir A."/>
            <person name="Owens N."/>
            <person name="Weber N.D."/>
            <person name="Virtaneva K."/>
            <person name="Barbian K."/>
            <person name="Babar A."/>
            <person name="Rosenke K."/>
        </authorList>
    </citation>
    <scope>NUCLEOTIDE SEQUENCE</scope>
    <source>
        <strain evidence="20">P1</strain>
    </source>
</reference>
<dbReference type="InterPro" id="IPR035102">
    <property type="entry name" value="Phosphomevalonate_kinase"/>
</dbReference>
<evidence type="ECO:0000313" key="16">
    <source>
        <dbReference type="EMBL" id="AZF78120.1"/>
    </source>
</evidence>
<dbReference type="InterPro" id="IPR036554">
    <property type="entry name" value="GHMP_kinase_C_sf"/>
</dbReference>
<dbReference type="Proteomes" id="UP000273443">
    <property type="component" value="Chromosome"/>
</dbReference>
<dbReference type="Gene3D" id="3.30.70.890">
    <property type="entry name" value="GHMP kinase, C-terminal domain"/>
    <property type="match status" value="1"/>
</dbReference>
<evidence type="ECO:0000256" key="3">
    <source>
        <dbReference type="ARBA" id="ARBA00022679"/>
    </source>
</evidence>
<keyword evidence="4" id="KW-0547">Nucleotide-binding</keyword>
<evidence type="ECO:0000259" key="8">
    <source>
        <dbReference type="Pfam" id="PF08544"/>
    </source>
</evidence>
<protein>
    <recommendedName>
        <fullName evidence="2">phosphomevalonate kinase</fullName>
        <ecNumber evidence="2">2.7.4.2</ecNumber>
    </recommendedName>
</protein>
<accession>A0A0E3GW66</accession>
<evidence type="ECO:0000313" key="25">
    <source>
        <dbReference type="Proteomes" id="UP000267993"/>
    </source>
</evidence>
<dbReference type="RefSeq" id="WP_009992639.1">
    <property type="nucleotide sequence ID" value="NZ_CP011055.2"/>
</dbReference>
<evidence type="ECO:0000256" key="2">
    <source>
        <dbReference type="ARBA" id="ARBA00012958"/>
    </source>
</evidence>
<dbReference type="SUPFAM" id="SSF54211">
    <property type="entry name" value="Ribosomal protein S5 domain 2-like"/>
    <property type="match status" value="1"/>
</dbReference>
<evidence type="ECO:0000313" key="23">
    <source>
        <dbReference type="Proteomes" id="UP000033106"/>
    </source>
</evidence>
<dbReference type="EMBL" id="CP033241">
    <property type="protein sequence ID" value="AZF83333.1"/>
    <property type="molecule type" value="Genomic_DNA"/>
</dbReference>
<dbReference type="EMBL" id="CP011056">
    <property type="protein sequence ID" value="AKA75844.1"/>
    <property type="molecule type" value="Genomic_DNA"/>
</dbReference>
<dbReference type="Proteomes" id="UP000278715">
    <property type="component" value="Chromosome"/>
</dbReference>
<dbReference type="Proteomes" id="UP000076770">
    <property type="component" value="Chromosome i"/>
</dbReference>
<dbReference type="KEGG" id="ssof:SULC_0773"/>
<evidence type="ECO:0000313" key="21">
    <source>
        <dbReference type="Proteomes" id="UP000033057"/>
    </source>
</evidence>
<evidence type="ECO:0000313" key="11">
    <source>
        <dbReference type="EMBL" id="AKA78536.1"/>
    </source>
</evidence>
<reference evidence="25 26" key="4">
    <citation type="journal article" date="2018" name="Proc. Natl. Acad. Sci. U.S.A.">
        <title>Nonmutational mechanism of inheritance in the Archaeon Sulfolobus solfataricus.</title>
        <authorList>
            <person name="Payne S."/>
            <person name="McCarthy S."/>
            <person name="Johnson T."/>
            <person name="North E."/>
            <person name="Blum P."/>
        </authorList>
    </citation>
    <scope>NUCLEOTIDE SEQUENCE [LARGE SCALE GENOMIC DNA]</scope>
    <source>
        <strain evidence="13 25">SARC-H</strain>
        <strain evidence="14 29">SARC-I</strain>
        <strain evidence="16 30">SARC-N</strain>
        <strain evidence="17 31">SARC-O</strain>
        <strain evidence="18 26">SUL120</strain>
        <strain evidence="12 27">SULG</strain>
        <strain evidence="15 28">SULM</strain>
    </source>
</reference>
<evidence type="ECO:0000313" key="26">
    <source>
        <dbReference type="Proteomes" id="UP000269431"/>
    </source>
</evidence>
<evidence type="ECO:0000313" key="28">
    <source>
        <dbReference type="Proteomes" id="UP000273443"/>
    </source>
</evidence>
<evidence type="ECO:0000313" key="10">
    <source>
        <dbReference type="EMBL" id="AKA75844.1"/>
    </source>
</evidence>
<evidence type="ECO:0000313" key="12">
    <source>
        <dbReference type="EMBL" id="AZF67648.1"/>
    </source>
</evidence>
<dbReference type="Proteomes" id="UP000275843">
    <property type="component" value="Chromosome"/>
</dbReference>
<dbReference type="EMBL" id="CP033240">
    <property type="protein sequence ID" value="AZF80725.1"/>
    <property type="molecule type" value="Genomic_DNA"/>
</dbReference>
<feature type="domain" description="GHMP kinase C-terminal" evidence="8">
    <location>
        <begin position="263"/>
        <end position="305"/>
    </location>
</feature>
<dbReference type="OrthoDB" id="36273at2157"/>
<dbReference type="Proteomes" id="UP000033085">
    <property type="component" value="Chromosome"/>
</dbReference>
<dbReference type="PANTHER" id="PTHR31814">
    <property type="match status" value="1"/>
</dbReference>
<evidence type="ECO:0000313" key="13">
    <source>
        <dbReference type="EMBL" id="AZF70268.1"/>
    </source>
</evidence>
<dbReference type="Proteomes" id="UP000594632">
    <property type="component" value="Chromosome"/>
</dbReference>
<reference evidence="21 22" key="1">
    <citation type="journal article" date="2015" name="Genome Announc.">
        <title>Complete Genome Sequence of Sulfolobus solfataricus Strain 98/2 and Evolved Derivatives.</title>
        <authorList>
            <person name="McCarthy S."/>
            <person name="Gradnigo J."/>
            <person name="Johnson T."/>
            <person name="Payne S."/>
            <person name="Lipzen A."/>
            <person name="Martin J."/>
            <person name="Schackwitz W."/>
            <person name="Moriyama E."/>
            <person name="Blum P."/>
        </authorList>
    </citation>
    <scope>NUCLEOTIDE SEQUENCE [LARGE SCALE GENOMIC DNA]</scope>
    <source>
        <strain evidence="21">98/2 SULC</strain>
        <strain evidence="9">SARC-B</strain>
        <strain evidence="10">SARC-C</strain>
        <strain evidence="11 23">SULA</strain>
        <strain evidence="22">SULB</strain>
    </source>
</reference>
<dbReference type="InterPro" id="IPR020568">
    <property type="entry name" value="Ribosomal_Su5_D2-typ_SF"/>
</dbReference>
<evidence type="ECO:0000313" key="15">
    <source>
        <dbReference type="EMBL" id="AZF75512.1"/>
    </source>
</evidence>
<dbReference type="Pfam" id="PF08544">
    <property type="entry name" value="GHMP_kinases_C"/>
    <property type="match status" value="1"/>
</dbReference>
<dbReference type="GO" id="GO:0004631">
    <property type="term" value="F:phosphomevalonate kinase activity"/>
    <property type="evidence" value="ECO:0007669"/>
    <property type="project" value="UniProtKB-EC"/>
</dbReference>
<dbReference type="Proteomes" id="UP000282269">
    <property type="component" value="Chromosome"/>
</dbReference>
<evidence type="ECO:0000313" key="30">
    <source>
        <dbReference type="Proteomes" id="UP000278715"/>
    </source>
</evidence>
<dbReference type="Gene3D" id="3.30.230.10">
    <property type="match status" value="1"/>
</dbReference>
<dbReference type="InterPro" id="IPR014721">
    <property type="entry name" value="Ribsml_uS5_D2-typ_fold_subgr"/>
</dbReference>
<evidence type="ECO:0000313" key="19">
    <source>
        <dbReference type="EMBL" id="QPG50137.1"/>
    </source>
</evidence>
<dbReference type="InterPro" id="IPR053661">
    <property type="entry name" value="GHMP_kinase"/>
</dbReference>
<dbReference type="EMBL" id="CP033238">
    <property type="protein sequence ID" value="AZF75512.1"/>
    <property type="molecule type" value="Genomic_DNA"/>
</dbReference>
<evidence type="ECO:0000256" key="6">
    <source>
        <dbReference type="ARBA" id="ARBA00022840"/>
    </source>
</evidence>
<evidence type="ECO:0000313" key="18">
    <source>
        <dbReference type="EMBL" id="AZF83333.1"/>
    </source>
</evidence>
<name>A0A0E3GW66_SACSO</name>
<evidence type="ECO:0000313" key="17">
    <source>
        <dbReference type="EMBL" id="AZF80725.1"/>
    </source>
</evidence>
<evidence type="ECO:0000256" key="1">
    <source>
        <dbReference type="ARBA" id="ARBA00005017"/>
    </source>
</evidence>
<proteinExistence type="predicted"/>
<evidence type="ECO:0000259" key="7">
    <source>
        <dbReference type="Pfam" id="PF00288"/>
    </source>
</evidence>
<dbReference type="KEGG" id="ssol:SULB_0775"/>
<reference evidence="11" key="5">
    <citation type="submission" date="2018-10" db="EMBL/GenBank/DDBJ databases">
        <authorList>
            <person name="McCarthy S."/>
            <person name="Gradnigo J."/>
            <person name="Johnson T."/>
            <person name="Payne S."/>
            <person name="Lipzen A."/>
            <person name="Schackwitz W."/>
            <person name="Martin J."/>
            <person name="Moriyama E."/>
            <person name="Blum P."/>
        </authorList>
    </citation>
    <scope>NUCLEOTIDE SEQUENCE</scope>
    <source>
        <strain evidence="9">SARC-B</strain>
        <strain evidence="10">SARC-C</strain>
        <strain evidence="11">SULA</strain>
    </source>
</reference>
<dbReference type="EMBL" id="LT549890">
    <property type="protein sequence ID" value="SAI86643.1"/>
    <property type="molecule type" value="Genomic_DNA"/>
</dbReference>
<dbReference type="PANTHER" id="PTHR31814:SF2">
    <property type="entry name" value="PHOSPHOMEVALONATE KINASE"/>
    <property type="match status" value="1"/>
</dbReference>
<dbReference type="GO" id="GO:0005524">
    <property type="term" value="F:ATP binding"/>
    <property type="evidence" value="ECO:0007669"/>
    <property type="project" value="UniProtKB-KW"/>
</dbReference>
<feature type="domain" description="GHMP kinase N-terminal" evidence="7">
    <location>
        <begin position="62"/>
        <end position="154"/>
    </location>
</feature>
<keyword evidence="3" id="KW-0808">Transferase</keyword>
<dbReference type="OMA" id="IFETTYG"/>
<dbReference type="Proteomes" id="UP000033057">
    <property type="component" value="Chromosome"/>
</dbReference>
<dbReference type="EMBL" id="CP033239">
    <property type="protein sequence ID" value="AZF78120.1"/>
    <property type="molecule type" value="Genomic_DNA"/>
</dbReference>
<dbReference type="InterPro" id="IPR006204">
    <property type="entry name" value="GHMP_kinase_N_dom"/>
</dbReference>
<dbReference type="GO" id="GO:0019287">
    <property type="term" value="P:isopentenyl diphosphate biosynthetic process, mevalonate pathway"/>
    <property type="evidence" value="ECO:0007669"/>
    <property type="project" value="UniProtKB-UniPathway"/>
</dbReference>
<evidence type="ECO:0000313" key="20">
    <source>
        <dbReference type="EMBL" id="SAI86643.1"/>
    </source>
</evidence>
<gene>
    <name evidence="19" type="ORF">HFC64_10205</name>
    <name evidence="20" type="ORF">SSOP1_3089</name>
    <name evidence="11" type="ORF">SULA_0773</name>
    <name evidence="9" type="ORF">SULB_0775</name>
    <name evidence="10" type="ORF">SULC_0773</name>
    <name evidence="12" type="ORF">SULG_03955</name>
    <name evidence="13" type="ORF">SULH_03955</name>
    <name evidence="14" type="ORF">SULI_03955</name>
    <name evidence="15" type="ORF">SULM_03955</name>
    <name evidence="16" type="ORF">SULN_03955</name>
    <name evidence="17" type="ORF">SULO_03965</name>
    <name evidence="18" type="ORF">SULZ_04015</name>
</gene>
<dbReference type="Proteomes" id="UP000033106">
    <property type="component" value="Chromosome"/>
</dbReference>
<evidence type="ECO:0000313" key="32">
    <source>
        <dbReference type="Proteomes" id="UP000594632"/>
    </source>
</evidence>
<dbReference type="EMBL" id="CP011055">
    <property type="protein sequence ID" value="AKA73146.1"/>
    <property type="molecule type" value="Genomic_DNA"/>
</dbReference>
<dbReference type="Proteomes" id="UP000267993">
    <property type="component" value="Chromosome"/>
</dbReference>
<dbReference type="EMBL" id="CP033235">
    <property type="protein sequence ID" value="AZF67648.1"/>
    <property type="molecule type" value="Genomic_DNA"/>
</dbReference>
<dbReference type="EMBL" id="CP033236">
    <property type="protein sequence ID" value="AZF70268.1"/>
    <property type="molecule type" value="Genomic_DNA"/>
</dbReference>
<dbReference type="GeneID" id="1453012"/>
<dbReference type="Proteomes" id="UP000273194">
    <property type="component" value="Chromosome"/>
</dbReference>
<comment type="pathway">
    <text evidence="1">Isoprenoid biosynthesis; isopentenyl diphosphate biosynthesis via mevalonate pathway; isopentenyl diphosphate from (R)-mevalonate: step 2/3.</text>
</comment>
<dbReference type="FunFam" id="3.30.230.10:FF:000186">
    <property type="entry name" value="Phosphomevalonate kinase"/>
    <property type="match status" value="1"/>
</dbReference>
<dbReference type="Proteomes" id="UP000269431">
    <property type="component" value="Chromosome"/>
</dbReference>
<evidence type="ECO:0000256" key="5">
    <source>
        <dbReference type="ARBA" id="ARBA00022777"/>
    </source>
</evidence>
<dbReference type="UniPathway" id="UPA00057">
    <property type="reaction ID" value="UER00099"/>
</dbReference>
<dbReference type="SUPFAM" id="SSF55060">
    <property type="entry name" value="GHMP Kinase, C-terminal domain"/>
    <property type="match status" value="1"/>
</dbReference>
<keyword evidence="6" id="KW-0067">ATP-binding</keyword>